<gene>
    <name evidence="1" type="ORF">DPMN_143744</name>
</gene>
<organism evidence="1 2">
    <name type="scientific">Dreissena polymorpha</name>
    <name type="common">Zebra mussel</name>
    <name type="synonym">Mytilus polymorpha</name>
    <dbReference type="NCBI Taxonomy" id="45954"/>
    <lineage>
        <taxon>Eukaryota</taxon>
        <taxon>Metazoa</taxon>
        <taxon>Spiralia</taxon>
        <taxon>Lophotrochozoa</taxon>
        <taxon>Mollusca</taxon>
        <taxon>Bivalvia</taxon>
        <taxon>Autobranchia</taxon>
        <taxon>Heteroconchia</taxon>
        <taxon>Euheterodonta</taxon>
        <taxon>Imparidentia</taxon>
        <taxon>Neoheterodontei</taxon>
        <taxon>Myida</taxon>
        <taxon>Dreissenoidea</taxon>
        <taxon>Dreissenidae</taxon>
        <taxon>Dreissena</taxon>
    </lineage>
</organism>
<dbReference type="AlphaFoldDB" id="A0A9D4GDD8"/>
<proteinExistence type="predicted"/>
<keyword evidence="2" id="KW-1185">Reference proteome</keyword>
<comment type="caution">
    <text evidence="1">The sequence shown here is derived from an EMBL/GenBank/DDBJ whole genome shotgun (WGS) entry which is preliminary data.</text>
</comment>
<reference evidence="1" key="1">
    <citation type="journal article" date="2019" name="bioRxiv">
        <title>The Genome of the Zebra Mussel, Dreissena polymorpha: A Resource for Invasive Species Research.</title>
        <authorList>
            <person name="McCartney M.A."/>
            <person name="Auch B."/>
            <person name="Kono T."/>
            <person name="Mallez S."/>
            <person name="Zhang Y."/>
            <person name="Obille A."/>
            <person name="Becker A."/>
            <person name="Abrahante J.E."/>
            <person name="Garbe J."/>
            <person name="Badalamenti J.P."/>
            <person name="Herman A."/>
            <person name="Mangelson H."/>
            <person name="Liachko I."/>
            <person name="Sullivan S."/>
            <person name="Sone E.D."/>
            <person name="Koren S."/>
            <person name="Silverstein K.A.T."/>
            <person name="Beckman K.B."/>
            <person name="Gohl D.M."/>
        </authorList>
    </citation>
    <scope>NUCLEOTIDE SEQUENCE</scope>
    <source>
        <strain evidence="1">Duluth1</strain>
        <tissue evidence="1">Whole animal</tissue>
    </source>
</reference>
<evidence type="ECO:0000313" key="2">
    <source>
        <dbReference type="Proteomes" id="UP000828390"/>
    </source>
</evidence>
<dbReference type="SUPFAM" id="SSF53822">
    <property type="entry name" value="Periplasmic binding protein-like I"/>
    <property type="match status" value="1"/>
</dbReference>
<dbReference type="EMBL" id="JAIWYP010000006">
    <property type="protein sequence ID" value="KAH3815221.1"/>
    <property type="molecule type" value="Genomic_DNA"/>
</dbReference>
<dbReference type="InterPro" id="IPR028082">
    <property type="entry name" value="Peripla_BP_I"/>
</dbReference>
<protein>
    <submittedName>
        <fullName evidence="1">Uncharacterized protein</fullName>
    </submittedName>
</protein>
<accession>A0A9D4GDD8</accession>
<dbReference type="Proteomes" id="UP000828390">
    <property type="component" value="Unassembled WGS sequence"/>
</dbReference>
<sequence>MDVIEDLTLSALLPLSESSMNEEGRLCNIAIQKALEDINAFPNLLVGYNLTSDYFDLKVI</sequence>
<evidence type="ECO:0000313" key="1">
    <source>
        <dbReference type="EMBL" id="KAH3815221.1"/>
    </source>
</evidence>
<name>A0A9D4GDD8_DREPO</name>
<reference evidence="1" key="2">
    <citation type="submission" date="2020-11" db="EMBL/GenBank/DDBJ databases">
        <authorList>
            <person name="McCartney M.A."/>
            <person name="Auch B."/>
            <person name="Kono T."/>
            <person name="Mallez S."/>
            <person name="Becker A."/>
            <person name="Gohl D.M."/>
            <person name="Silverstein K.A.T."/>
            <person name="Koren S."/>
            <person name="Bechman K.B."/>
            <person name="Herman A."/>
            <person name="Abrahante J.E."/>
            <person name="Garbe J."/>
        </authorList>
    </citation>
    <scope>NUCLEOTIDE SEQUENCE</scope>
    <source>
        <strain evidence="1">Duluth1</strain>
        <tissue evidence="1">Whole animal</tissue>
    </source>
</reference>